<sequence length="73" mass="8495">MFDSPFYELNYFIRVGNFCFLIKWKLAFLTLFLLLFYRNAFCWPGTVAHPCNPSTVGGRDGWITRSGDRDHPG</sequence>
<gene>
    <name evidence="1" type="primary">OK/SW-cl.18</name>
</gene>
<accession>Q8NI75</accession>
<proteinExistence type="evidence at transcript level"/>
<reference evidence="1" key="1">
    <citation type="submission" date="2001-05" db="EMBL/GenBank/DDBJ databases">
        <title>Identification of immuno-peptidmics that recognized by tumor-reactive CTL generated from TIL of colon cancer patients.</title>
        <authorList>
            <person name="Shichijo S."/>
            <person name="Itoh K."/>
        </authorList>
    </citation>
    <scope>NUCLEOTIDE SEQUENCE</scope>
</reference>
<organism evidence="1">
    <name type="scientific">Homo sapiens</name>
    <name type="common">Human</name>
    <dbReference type="NCBI Taxonomy" id="9606"/>
    <lineage>
        <taxon>Eukaryota</taxon>
        <taxon>Metazoa</taxon>
        <taxon>Chordata</taxon>
        <taxon>Craniata</taxon>
        <taxon>Vertebrata</taxon>
        <taxon>Euteleostomi</taxon>
        <taxon>Mammalia</taxon>
        <taxon>Eutheria</taxon>
        <taxon>Euarchontoglires</taxon>
        <taxon>Primates</taxon>
        <taxon>Haplorrhini</taxon>
        <taxon>Catarrhini</taxon>
        <taxon>Hominidae</taxon>
        <taxon>Homo</taxon>
    </lineage>
</organism>
<name>Q8NI75_HUMAN</name>
<dbReference type="AlphaFoldDB" id="Q8NI75"/>
<dbReference type="EMBL" id="AB062485">
    <property type="protein sequence ID" value="BAB93510.1"/>
    <property type="molecule type" value="mRNA"/>
</dbReference>
<evidence type="ECO:0000313" key="1">
    <source>
        <dbReference type="EMBL" id="BAB93510.1"/>
    </source>
</evidence>
<protein>
    <submittedName>
        <fullName evidence="1">OK/SW-CL.18</fullName>
    </submittedName>
</protein>